<dbReference type="AlphaFoldDB" id="F9UCB5"/>
<keyword evidence="6" id="KW-1185">Reference proteome</keyword>
<dbReference type="InterPro" id="IPR051011">
    <property type="entry name" value="Metal_resp_trans_reg"/>
</dbReference>
<dbReference type="eggNOG" id="COG0640">
    <property type="taxonomic scope" value="Bacteria"/>
</dbReference>
<dbReference type="STRING" id="768671.ThimaDRAFT_2567"/>
<proteinExistence type="predicted"/>
<evidence type="ECO:0000256" key="1">
    <source>
        <dbReference type="ARBA" id="ARBA00023015"/>
    </source>
</evidence>
<keyword evidence="3" id="KW-0804">Transcription</keyword>
<dbReference type="PATRIC" id="fig|768671.3.peg.2717"/>
<sequence length="122" mass="13729">MVSNLSQSSRPVLNDPVDDRDEINLFADDADIERASRSLKAMSHPLRLKILCTLGDQEVSVQEIVDHVGTSQSNISQHLAILRDKGILASRKDANRVYYRVSDGRTLQLIGMMREVFCQHAH</sequence>
<name>F9UCB5_9GAMM</name>
<dbReference type="OrthoDB" id="9796124at2"/>
<gene>
    <name evidence="5" type="ORF">ThimaDRAFT_2567</name>
</gene>
<evidence type="ECO:0000313" key="6">
    <source>
        <dbReference type="Proteomes" id="UP000005459"/>
    </source>
</evidence>
<dbReference type="GO" id="GO:0003700">
    <property type="term" value="F:DNA-binding transcription factor activity"/>
    <property type="evidence" value="ECO:0007669"/>
    <property type="project" value="InterPro"/>
</dbReference>
<evidence type="ECO:0000313" key="5">
    <source>
        <dbReference type="EMBL" id="EGV18028.1"/>
    </source>
</evidence>
<dbReference type="InterPro" id="IPR011991">
    <property type="entry name" value="ArsR-like_HTH"/>
</dbReference>
<evidence type="ECO:0000256" key="2">
    <source>
        <dbReference type="ARBA" id="ARBA00023125"/>
    </source>
</evidence>
<dbReference type="GO" id="GO:0003677">
    <property type="term" value="F:DNA binding"/>
    <property type="evidence" value="ECO:0007669"/>
    <property type="project" value="UniProtKB-KW"/>
</dbReference>
<feature type="domain" description="HTH arsR-type" evidence="4">
    <location>
        <begin position="27"/>
        <end position="122"/>
    </location>
</feature>
<dbReference type="InterPro" id="IPR036390">
    <property type="entry name" value="WH_DNA-bd_sf"/>
</dbReference>
<protein>
    <submittedName>
        <fullName evidence="5">Regulatory protein ArsR</fullName>
    </submittedName>
</protein>
<organism evidence="5 6">
    <name type="scientific">Thiocapsa marina 5811</name>
    <dbReference type="NCBI Taxonomy" id="768671"/>
    <lineage>
        <taxon>Bacteria</taxon>
        <taxon>Pseudomonadati</taxon>
        <taxon>Pseudomonadota</taxon>
        <taxon>Gammaproteobacteria</taxon>
        <taxon>Chromatiales</taxon>
        <taxon>Chromatiaceae</taxon>
        <taxon>Thiocapsa</taxon>
    </lineage>
</organism>
<dbReference type="InterPro" id="IPR001845">
    <property type="entry name" value="HTH_ArsR_DNA-bd_dom"/>
</dbReference>
<keyword evidence="2" id="KW-0238">DNA-binding</keyword>
<accession>F9UCB5</accession>
<dbReference type="RefSeq" id="WP_007193440.1">
    <property type="nucleotide sequence ID" value="NZ_AFWV01000008.1"/>
</dbReference>
<dbReference type="Pfam" id="PF01022">
    <property type="entry name" value="HTH_5"/>
    <property type="match status" value="1"/>
</dbReference>
<dbReference type="PROSITE" id="PS50987">
    <property type="entry name" value="HTH_ARSR_2"/>
    <property type="match status" value="1"/>
</dbReference>
<dbReference type="SMART" id="SM00418">
    <property type="entry name" value="HTH_ARSR"/>
    <property type="match status" value="1"/>
</dbReference>
<evidence type="ECO:0000259" key="4">
    <source>
        <dbReference type="PROSITE" id="PS50987"/>
    </source>
</evidence>
<dbReference type="Proteomes" id="UP000005459">
    <property type="component" value="Unassembled WGS sequence"/>
</dbReference>
<dbReference type="CDD" id="cd00090">
    <property type="entry name" value="HTH_ARSR"/>
    <property type="match status" value="1"/>
</dbReference>
<evidence type="ECO:0000256" key="3">
    <source>
        <dbReference type="ARBA" id="ARBA00023163"/>
    </source>
</evidence>
<dbReference type="InterPro" id="IPR036388">
    <property type="entry name" value="WH-like_DNA-bd_sf"/>
</dbReference>
<dbReference type="EMBL" id="AFWV01000008">
    <property type="protein sequence ID" value="EGV18028.1"/>
    <property type="molecule type" value="Genomic_DNA"/>
</dbReference>
<dbReference type="PRINTS" id="PR00778">
    <property type="entry name" value="HTHARSR"/>
</dbReference>
<reference evidence="5 6" key="1">
    <citation type="submission" date="2011-06" db="EMBL/GenBank/DDBJ databases">
        <title>The draft genome of Thiocapsa marina 5811.</title>
        <authorList>
            <consortium name="US DOE Joint Genome Institute (JGI-PGF)"/>
            <person name="Lucas S."/>
            <person name="Han J."/>
            <person name="Cheng J.-F."/>
            <person name="Goodwin L."/>
            <person name="Pitluck S."/>
            <person name="Peters L."/>
            <person name="Land M.L."/>
            <person name="Hauser L."/>
            <person name="Vogl K."/>
            <person name="Liu Z."/>
            <person name="Imhoff J."/>
            <person name="Thiel V."/>
            <person name="Frigaard N.-U."/>
            <person name="Bryant D."/>
            <person name="Woyke T.J."/>
        </authorList>
    </citation>
    <scope>NUCLEOTIDE SEQUENCE [LARGE SCALE GENOMIC DNA]</scope>
    <source>
        <strain evidence="5 6">5811</strain>
    </source>
</reference>
<dbReference type="Gene3D" id="1.10.10.10">
    <property type="entry name" value="Winged helix-like DNA-binding domain superfamily/Winged helix DNA-binding domain"/>
    <property type="match status" value="1"/>
</dbReference>
<dbReference type="NCBIfam" id="NF033788">
    <property type="entry name" value="HTH_metalloreg"/>
    <property type="match status" value="1"/>
</dbReference>
<keyword evidence="1" id="KW-0805">Transcription regulation</keyword>
<dbReference type="PANTHER" id="PTHR43132:SF2">
    <property type="entry name" value="ARSENICAL RESISTANCE OPERON REPRESSOR ARSR-RELATED"/>
    <property type="match status" value="1"/>
</dbReference>
<dbReference type="SUPFAM" id="SSF46785">
    <property type="entry name" value="Winged helix' DNA-binding domain"/>
    <property type="match status" value="1"/>
</dbReference>
<dbReference type="PANTHER" id="PTHR43132">
    <property type="entry name" value="ARSENICAL RESISTANCE OPERON REPRESSOR ARSR-RELATED"/>
    <property type="match status" value="1"/>
</dbReference>